<dbReference type="RefSeq" id="WP_238468718.1">
    <property type="nucleotide sequence ID" value="NZ_JAKLJA010000071.1"/>
</dbReference>
<accession>A0A9X2A1L3</accession>
<name>A0A9X2A1L3_9BURK</name>
<gene>
    <name evidence="1" type="ORF">L5014_36355</name>
</gene>
<keyword evidence="2" id="KW-1185">Reference proteome</keyword>
<evidence type="ECO:0000313" key="2">
    <source>
        <dbReference type="Proteomes" id="UP001139308"/>
    </source>
</evidence>
<evidence type="ECO:0000313" key="1">
    <source>
        <dbReference type="EMBL" id="MCG5078740.1"/>
    </source>
</evidence>
<reference evidence="1" key="1">
    <citation type="submission" date="2022-01" db="EMBL/GenBank/DDBJ databases">
        <title>Genome sequence and assembly of Parabukholderia sp. RG36.</title>
        <authorList>
            <person name="Chhetri G."/>
        </authorList>
    </citation>
    <scope>NUCLEOTIDE SEQUENCE</scope>
    <source>
        <strain evidence="1">RG36</strain>
    </source>
</reference>
<dbReference type="Proteomes" id="UP001139308">
    <property type="component" value="Unassembled WGS sequence"/>
</dbReference>
<sequence length="76" mass="8262">MYRVFRRFEKLAFGIVTASALACAAFIVVERCGGVSVQSLANALVANAAADNALACEQARQMAWCEQPRVVWRGVK</sequence>
<comment type="caution">
    <text evidence="1">The sequence shown here is derived from an EMBL/GenBank/DDBJ whole genome shotgun (WGS) entry which is preliminary data.</text>
</comment>
<organism evidence="1 2">
    <name type="scientific">Paraburkholderia tagetis</name>
    <dbReference type="NCBI Taxonomy" id="2913261"/>
    <lineage>
        <taxon>Bacteria</taxon>
        <taxon>Pseudomonadati</taxon>
        <taxon>Pseudomonadota</taxon>
        <taxon>Betaproteobacteria</taxon>
        <taxon>Burkholderiales</taxon>
        <taxon>Burkholderiaceae</taxon>
        <taxon>Paraburkholderia</taxon>
    </lineage>
</organism>
<protein>
    <submittedName>
        <fullName evidence="1">Uncharacterized protein</fullName>
    </submittedName>
</protein>
<dbReference type="AlphaFoldDB" id="A0A9X2A1L3"/>
<dbReference type="PROSITE" id="PS51257">
    <property type="entry name" value="PROKAR_LIPOPROTEIN"/>
    <property type="match status" value="1"/>
</dbReference>
<proteinExistence type="predicted"/>
<dbReference type="EMBL" id="JAKLJA010000071">
    <property type="protein sequence ID" value="MCG5078740.1"/>
    <property type="molecule type" value="Genomic_DNA"/>
</dbReference>